<evidence type="ECO:0000256" key="1">
    <source>
        <dbReference type="SAM" id="Coils"/>
    </source>
</evidence>
<dbReference type="EMBL" id="LROM01000090">
    <property type="protein sequence ID" value="OEZ98747.1"/>
    <property type="molecule type" value="Genomic_DNA"/>
</dbReference>
<dbReference type="Gene3D" id="1.20.120.330">
    <property type="entry name" value="Nucleotidyltransferases domain 2"/>
    <property type="match status" value="1"/>
</dbReference>
<dbReference type="OrthoDB" id="5767600at2"/>
<dbReference type="Proteomes" id="UP000175989">
    <property type="component" value="Unassembled WGS sequence"/>
</dbReference>
<evidence type="ECO:0000313" key="2">
    <source>
        <dbReference type="EMBL" id="OEZ98747.1"/>
    </source>
</evidence>
<organism evidence="2 3">
    <name type="scientific">Duganella phyllosphaerae</name>
    <dbReference type="NCBI Taxonomy" id="762836"/>
    <lineage>
        <taxon>Bacteria</taxon>
        <taxon>Pseudomonadati</taxon>
        <taxon>Pseudomonadota</taxon>
        <taxon>Betaproteobacteria</taxon>
        <taxon>Burkholderiales</taxon>
        <taxon>Oxalobacteraceae</taxon>
        <taxon>Telluria group</taxon>
        <taxon>Duganella</taxon>
    </lineage>
</organism>
<dbReference type="AlphaFoldDB" id="A0A1E7WJ97"/>
<name>A0A1E7WJ97_9BURK</name>
<sequence>MTLENLLKIQSLIAFQTRREDVQRLLAAAERNLSDAAITAISDENRFDAAYKCVMQCAMASLLTHGYRTSKSKPGHHQTAIQTLPLTVGLDPKTMVVLDGLRKQRNIADYDGDPISPTAVAECIKQAEDLLSHVRRWLTVHHPELC</sequence>
<dbReference type="RefSeq" id="WP_071651641.1">
    <property type="nucleotide sequence ID" value="NZ_LROM01000090.1"/>
</dbReference>
<dbReference type="PATRIC" id="fig|762836.4.peg.3016"/>
<reference evidence="3" key="1">
    <citation type="journal article" date="2016" name="Front. Microbiol.">
        <title>Molecular Keys to the Janthinobacterium and Duganella spp. Interaction with the Plant Pathogen Fusarium graminearum.</title>
        <authorList>
            <person name="Haack F.S."/>
            <person name="Poehlein A."/>
            <person name="Kroger C."/>
            <person name="Voigt C.A."/>
            <person name="Piepenbring M."/>
            <person name="Bode H.B."/>
            <person name="Daniel R."/>
            <person name="Schafer W."/>
            <person name="Streit W.R."/>
        </authorList>
    </citation>
    <scope>NUCLEOTIDE SEQUENCE [LARGE SCALE GENOMIC DNA]</scope>
    <source>
        <strain evidence="3">T54</strain>
    </source>
</reference>
<proteinExistence type="predicted"/>
<gene>
    <name evidence="2" type="ORF">DUPY_29270</name>
</gene>
<protein>
    <recommendedName>
        <fullName evidence="4">HEPN domain protein</fullName>
    </recommendedName>
</protein>
<accession>A0A1E7WJ97</accession>
<feature type="coiled-coil region" evidence="1">
    <location>
        <begin position="12"/>
        <end position="39"/>
    </location>
</feature>
<comment type="caution">
    <text evidence="2">The sequence shown here is derived from an EMBL/GenBank/DDBJ whole genome shotgun (WGS) entry which is preliminary data.</text>
</comment>
<keyword evidence="3" id="KW-1185">Reference proteome</keyword>
<keyword evidence="1" id="KW-0175">Coiled coil</keyword>
<evidence type="ECO:0008006" key="4">
    <source>
        <dbReference type="Google" id="ProtNLM"/>
    </source>
</evidence>
<evidence type="ECO:0000313" key="3">
    <source>
        <dbReference type="Proteomes" id="UP000175989"/>
    </source>
</evidence>